<dbReference type="GO" id="GO:0000422">
    <property type="term" value="P:autophagy of mitochondrion"/>
    <property type="evidence" value="ECO:0007669"/>
    <property type="project" value="TreeGrafter"/>
</dbReference>
<comment type="caution">
    <text evidence="8">The sequence shown here is derived from an EMBL/GenBank/DDBJ whole genome shotgun (WGS) entry which is preliminary data.</text>
</comment>
<keyword evidence="7" id="KW-0813">Transport</keyword>
<keyword evidence="7" id="KW-0653">Protein transport</keyword>
<dbReference type="Proteomes" id="UP000037122">
    <property type="component" value="Unassembled WGS sequence"/>
</dbReference>
<proteinExistence type="inferred from homology"/>
<dbReference type="GO" id="GO:0034274">
    <property type="term" value="C:Atg12-Atg5-Atg16 complex"/>
    <property type="evidence" value="ECO:0007669"/>
    <property type="project" value="TreeGrafter"/>
</dbReference>
<dbReference type="GO" id="GO:0000045">
    <property type="term" value="P:autophagosome assembly"/>
    <property type="evidence" value="ECO:0007669"/>
    <property type="project" value="InterPro"/>
</dbReference>
<dbReference type="GO" id="GO:0097352">
    <property type="term" value="P:autophagosome maturation"/>
    <property type="evidence" value="ECO:0007669"/>
    <property type="project" value="TreeGrafter"/>
</dbReference>
<evidence type="ECO:0000256" key="7">
    <source>
        <dbReference type="RuleBase" id="RU361201"/>
    </source>
</evidence>
<evidence type="ECO:0000256" key="3">
    <source>
        <dbReference type="ARBA" id="ARBA00015875"/>
    </source>
</evidence>
<dbReference type="GO" id="GO:0000421">
    <property type="term" value="C:autophagosome membrane"/>
    <property type="evidence" value="ECO:0007669"/>
    <property type="project" value="TreeGrafter"/>
</dbReference>
<dbReference type="Gene3D" id="3.10.20.90">
    <property type="entry name" value="Phosphatidylinositol 3-kinase Catalytic Subunit, Chain A, domain 1"/>
    <property type="match status" value="1"/>
</dbReference>
<dbReference type="VEuPathDB" id="FungiDB:B9J08_004641"/>
<evidence type="ECO:0000256" key="4">
    <source>
        <dbReference type="ARBA" id="ARBA00022499"/>
    </source>
</evidence>
<evidence type="ECO:0000256" key="5">
    <source>
        <dbReference type="ARBA" id="ARBA00022786"/>
    </source>
</evidence>
<comment type="subunit">
    <text evidence="7">Forms a conjugate with ATG5.</text>
</comment>
<evidence type="ECO:0000256" key="6">
    <source>
        <dbReference type="ARBA" id="ARBA00023006"/>
    </source>
</evidence>
<evidence type="ECO:0000313" key="8">
    <source>
        <dbReference type="EMBL" id="KND96265.1"/>
    </source>
</evidence>
<comment type="similarity">
    <text evidence="2 7">Belongs to the ATG12 family.</text>
</comment>
<dbReference type="GO" id="GO:0034045">
    <property type="term" value="C:phagophore assembly site membrane"/>
    <property type="evidence" value="ECO:0007669"/>
    <property type="project" value="UniProtKB-SubCell"/>
</dbReference>
<dbReference type="EMBL" id="LGST01000057">
    <property type="protein sequence ID" value="KND96265.1"/>
    <property type="molecule type" value="Genomic_DNA"/>
</dbReference>
<dbReference type="VEuPathDB" id="FungiDB:CJJ07_001430"/>
<dbReference type="GO" id="GO:0061723">
    <property type="term" value="P:glycophagy"/>
    <property type="evidence" value="ECO:0007669"/>
    <property type="project" value="TreeGrafter"/>
</dbReference>
<comment type="function">
    <text evidence="7">Ubiquitin-like protein involved in cytoplasm to vacuole transport (Cvt), autophagy vesicles formation, mitophagy, and nucleophagy.</text>
</comment>
<dbReference type="GO" id="GO:0019776">
    <property type="term" value="F:Atg8-family ligase activity"/>
    <property type="evidence" value="ECO:0007669"/>
    <property type="project" value="TreeGrafter"/>
</dbReference>
<evidence type="ECO:0000256" key="1">
    <source>
        <dbReference type="ARBA" id="ARBA00004623"/>
    </source>
</evidence>
<accession>A0A0L0NRF9</accession>
<keyword evidence="6 7" id="KW-0072">Autophagy</keyword>
<evidence type="ECO:0000256" key="2">
    <source>
        <dbReference type="ARBA" id="ARBA00007778"/>
    </source>
</evidence>
<dbReference type="CDD" id="cd01612">
    <property type="entry name" value="Ubl_ATG12"/>
    <property type="match status" value="1"/>
</dbReference>
<organism evidence="8 9">
    <name type="scientific">Candidozyma auris</name>
    <name type="common">Yeast</name>
    <name type="synonym">Candida auris</name>
    <dbReference type="NCBI Taxonomy" id="498019"/>
    <lineage>
        <taxon>Eukaryota</taxon>
        <taxon>Fungi</taxon>
        <taxon>Dikarya</taxon>
        <taxon>Ascomycota</taxon>
        <taxon>Saccharomycotina</taxon>
        <taxon>Pichiomycetes</taxon>
        <taxon>Metschnikowiaceae</taxon>
        <taxon>Candidozyma</taxon>
    </lineage>
</organism>
<dbReference type="PANTHER" id="PTHR13385:SF0">
    <property type="entry name" value="UBIQUITIN-LIKE PROTEIN ATG12"/>
    <property type="match status" value="1"/>
</dbReference>
<dbReference type="VEuPathDB" id="FungiDB:CJI97_004811"/>
<dbReference type="InterPro" id="IPR029071">
    <property type="entry name" value="Ubiquitin-like_domsf"/>
</dbReference>
<keyword evidence="5 7" id="KW-0833">Ubl conjugation pathway</keyword>
<sequence length="133" mass="14740">MSLTELLAEILEGQVAEAKVPLSTSMVLPKIKREVNVDPLSGLVNKRNEKITLRFHPIGSTPAIAPKTFKISGFQSVAVVLSYLMKRLRLKSVHLYVLNTFQPTPDEKLGDLHEMFQSNGELVLGYCETVAFG</sequence>
<dbReference type="VEuPathDB" id="FungiDB:QG37_07392"/>
<comment type="subcellular location">
    <subcellularLocation>
        <location evidence="1 7">Preautophagosomal structure membrane</location>
        <topology evidence="1 7">Peripheral membrane protein</topology>
    </subcellularLocation>
</comment>
<keyword evidence="4 7" id="KW-1017">Isopeptide bond</keyword>
<dbReference type="GO" id="GO:0015031">
    <property type="term" value="P:protein transport"/>
    <property type="evidence" value="ECO:0007669"/>
    <property type="project" value="UniProtKB-KW"/>
</dbReference>
<dbReference type="PANTHER" id="PTHR13385">
    <property type="entry name" value="AUTOPHAGY PROTEIN 12"/>
    <property type="match status" value="1"/>
</dbReference>
<dbReference type="GO" id="GO:0034727">
    <property type="term" value="P:piecemeal microautophagy of the nucleus"/>
    <property type="evidence" value="ECO:0007669"/>
    <property type="project" value="TreeGrafter"/>
</dbReference>
<dbReference type="VEuPathDB" id="FungiDB:CJJ09_004654"/>
<dbReference type="Pfam" id="PF04110">
    <property type="entry name" value="APG12"/>
    <property type="match status" value="1"/>
</dbReference>
<protein>
    <recommendedName>
        <fullName evidence="3 7">Ubiquitin-like protein ATG12</fullName>
    </recommendedName>
</protein>
<evidence type="ECO:0000313" key="9">
    <source>
        <dbReference type="Proteomes" id="UP000037122"/>
    </source>
</evidence>
<dbReference type="InterPro" id="IPR007242">
    <property type="entry name" value="Atg12"/>
</dbReference>
<dbReference type="VEuPathDB" id="FungiDB:CJI96_0004509"/>
<dbReference type="SUPFAM" id="SSF54236">
    <property type="entry name" value="Ubiquitin-like"/>
    <property type="match status" value="1"/>
</dbReference>
<reference evidence="9" key="1">
    <citation type="journal article" date="2015" name="BMC Genomics">
        <title>Draft genome of a commonly misdiagnosed multidrug resistant pathogen Candida auris.</title>
        <authorList>
            <person name="Chatterjee S."/>
            <person name="Alampalli S.V."/>
            <person name="Nageshan R.K."/>
            <person name="Chettiar S.T."/>
            <person name="Joshi S."/>
            <person name="Tatu U.S."/>
        </authorList>
    </citation>
    <scope>NUCLEOTIDE SEQUENCE [LARGE SCALE GENOMIC DNA]</scope>
    <source>
        <strain evidence="9">6684</strain>
    </source>
</reference>
<name>A0A0L0NRF9_CANAR</name>
<keyword evidence="7" id="KW-0472">Membrane</keyword>
<gene>
    <name evidence="8" type="ORF">QG37_07392</name>
</gene>
<dbReference type="AlphaFoldDB" id="A0A0L0NRF9"/>